<keyword evidence="2" id="KW-0175">Coiled coil</keyword>
<proteinExistence type="inferred from homology"/>
<evidence type="ECO:0000256" key="2">
    <source>
        <dbReference type="SAM" id="Coils"/>
    </source>
</evidence>
<comment type="caution">
    <text evidence="3">The sequence shown here is derived from an EMBL/GenBank/DDBJ whole genome shotgun (WGS) entry which is preliminary data.</text>
</comment>
<organism evidence="3 4">
    <name type="scientific">Haloferula sargassicola</name>
    <dbReference type="NCBI Taxonomy" id="490096"/>
    <lineage>
        <taxon>Bacteria</taxon>
        <taxon>Pseudomonadati</taxon>
        <taxon>Verrucomicrobiota</taxon>
        <taxon>Verrucomicrobiia</taxon>
        <taxon>Verrucomicrobiales</taxon>
        <taxon>Verrucomicrobiaceae</taxon>
        <taxon>Haloferula</taxon>
    </lineage>
</organism>
<gene>
    <name evidence="3" type="ORF">Hsar01_02397</name>
</gene>
<evidence type="ECO:0000256" key="1">
    <source>
        <dbReference type="ARBA" id="ARBA00007613"/>
    </source>
</evidence>
<dbReference type="Proteomes" id="UP001476282">
    <property type="component" value="Unassembled WGS sequence"/>
</dbReference>
<dbReference type="EMBL" id="BAABRI010000012">
    <property type="protein sequence ID" value="GAA5483168.1"/>
    <property type="molecule type" value="Genomic_DNA"/>
</dbReference>
<evidence type="ECO:0000313" key="3">
    <source>
        <dbReference type="EMBL" id="GAA5483168.1"/>
    </source>
</evidence>
<protein>
    <recommendedName>
        <fullName evidence="5">TolC family protein</fullName>
    </recommendedName>
</protein>
<dbReference type="PANTHER" id="PTHR30203:SF24">
    <property type="entry name" value="BLR4935 PROTEIN"/>
    <property type="match status" value="1"/>
</dbReference>
<dbReference type="Gene3D" id="1.20.1600.10">
    <property type="entry name" value="Outer membrane efflux proteins (OEP)"/>
    <property type="match status" value="1"/>
</dbReference>
<dbReference type="Pfam" id="PF02321">
    <property type="entry name" value="OEP"/>
    <property type="match status" value="1"/>
</dbReference>
<feature type="coiled-coil region" evidence="2">
    <location>
        <begin position="123"/>
        <end position="150"/>
    </location>
</feature>
<dbReference type="InterPro" id="IPR010131">
    <property type="entry name" value="MdtP/NodT-like"/>
</dbReference>
<dbReference type="RefSeq" id="WP_353567288.1">
    <property type="nucleotide sequence ID" value="NZ_BAABRI010000012.1"/>
</dbReference>
<comment type="similarity">
    <text evidence="1">Belongs to the outer membrane factor (OMF) (TC 1.B.17) family.</text>
</comment>
<evidence type="ECO:0008006" key="5">
    <source>
        <dbReference type="Google" id="ProtNLM"/>
    </source>
</evidence>
<sequence length="435" mass="46859">MHRILIAGTCLWLAACSNSPDAVGAKSAMLDVPPPAAAVNYGIPRSAGPDVLAALAIQHHPSLAAARHRAGRLAAKAPQARSLPDPTAEIAAGSMAETAAGRMEAMASVKQKLPFPGKRREAAAAADSEAAAARAEIEALELKLTEQVHAAWWDLYLAHQTIALTQESRSVLDALRQAIDARVAADQASQADQLRLANELTMVDRDLAEAEKLRATAAARLNSLLNRPSGASLPTPANASIPSPGSLESLLARAQANHPEVAAAEQRANAFRHQLKRAELEKYPDFTAGITHGSISDSGLSRMSNGRDQLYATLGINIPLWQEPRRAMIRESREGMAETESMIAAKRSDLRYRVEEAWFEAKTAREVARLFETRLIPDAGQAYDVTLTGYSTGKNSFNDLIETWRQHLAYRLQLARNRAQLGKATATLKAAAGIR</sequence>
<dbReference type="SUPFAM" id="SSF56954">
    <property type="entry name" value="Outer membrane efflux proteins (OEP)"/>
    <property type="match status" value="1"/>
</dbReference>
<dbReference type="PROSITE" id="PS51257">
    <property type="entry name" value="PROKAR_LIPOPROTEIN"/>
    <property type="match status" value="1"/>
</dbReference>
<name>A0ABP9UTK3_9BACT</name>
<dbReference type="PANTHER" id="PTHR30203">
    <property type="entry name" value="OUTER MEMBRANE CATION EFFLUX PROTEIN"/>
    <property type="match status" value="1"/>
</dbReference>
<reference evidence="3 4" key="1">
    <citation type="submission" date="2024-02" db="EMBL/GenBank/DDBJ databases">
        <title>Haloferula sargassicola NBRC 104335.</title>
        <authorList>
            <person name="Ichikawa N."/>
            <person name="Katano-Makiyama Y."/>
            <person name="Hidaka K."/>
        </authorList>
    </citation>
    <scope>NUCLEOTIDE SEQUENCE [LARGE SCALE GENOMIC DNA]</scope>
    <source>
        <strain evidence="3 4">NBRC 104335</strain>
    </source>
</reference>
<accession>A0ABP9UTK3</accession>
<dbReference type="InterPro" id="IPR003423">
    <property type="entry name" value="OMP_efflux"/>
</dbReference>
<evidence type="ECO:0000313" key="4">
    <source>
        <dbReference type="Proteomes" id="UP001476282"/>
    </source>
</evidence>
<keyword evidence="4" id="KW-1185">Reference proteome</keyword>